<protein>
    <submittedName>
        <fullName evidence="1">Uncharacterized protein</fullName>
    </submittedName>
</protein>
<gene>
    <name evidence="1" type="ORF">PAPYR_12300</name>
</gene>
<sequence length="93" mass="10566">MSKPDFLNWSIDQSRPVAQKPNQSPFPPIADEHSLSTQFFTNFPTVIQPSQGWHAPSLFRRGGVFSDFYSFSDPFFSRSPDARLYGWPLALVA</sequence>
<proteinExistence type="predicted"/>
<dbReference type="EMBL" id="JAPMOS010000288">
    <property type="protein sequence ID" value="KAJ4453268.1"/>
    <property type="molecule type" value="Genomic_DNA"/>
</dbReference>
<reference evidence="1" key="1">
    <citation type="journal article" date="2022" name="bioRxiv">
        <title>Genomics of Preaxostyla Flagellates Illuminates Evolutionary Transitions and the Path Towards Mitochondrial Loss.</title>
        <authorList>
            <person name="Novak L.V.F."/>
            <person name="Treitli S.C."/>
            <person name="Pyrih J."/>
            <person name="Halakuc P."/>
            <person name="Pipaliya S.V."/>
            <person name="Vacek V."/>
            <person name="Brzon O."/>
            <person name="Soukal P."/>
            <person name="Eme L."/>
            <person name="Dacks J.B."/>
            <person name="Karnkowska A."/>
            <person name="Elias M."/>
            <person name="Hampl V."/>
        </authorList>
    </citation>
    <scope>NUCLEOTIDE SEQUENCE</scope>
    <source>
        <strain evidence="1">RCP-MX</strain>
    </source>
</reference>
<evidence type="ECO:0000313" key="1">
    <source>
        <dbReference type="EMBL" id="KAJ4453268.1"/>
    </source>
</evidence>
<accession>A0ABQ8U243</accession>
<organism evidence="1 2">
    <name type="scientific">Paratrimastix pyriformis</name>
    <dbReference type="NCBI Taxonomy" id="342808"/>
    <lineage>
        <taxon>Eukaryota</taxon>
        <taxon>Metamonada</taxon>
        <taxon>Preaxostyla</taxon>
        <taxon>Paratrimastigidae</taxon>
        <taxon>Paratrimastix</taxon>
    </lineage>
</organism>
<comment type="caution">
    <text evidence="1">The sequence shown here is derived from an EMBL/GenBank/DDBJ whole genome shotgun (WGS) entry which is preliminary data.</text>
</comment>
<name>A0ABQ8U243_9EUKA</name>
<dbReference type="Proteomes" id="UP001141327">
    <property type="component" value="Unassembled WGS sequence"/>
</dbReference>
<evidence type="ECO:0000313" key="2">
    <source>
        <dbReference type="Proteomes" id="UP001141327"/>
    </source>
</evidence>
<keyword evidence="2" id="KW-1185">Reference proteome</keyword>